<gene>
    <name evidence="3" type="ORF">Tco_0922465</name>
</gene>
<feature type="coiled-coil region" evidence="1">
    <location>
        <begin position="1280"/>
        <end position="1321"/>
    </location>
</feature>
<keyword evidence="1" id="KW-0175">Coiled coil</keyword>
<reference evidence="3" key="2">
    <citation type="submission" date="2022-01" db="EMBL/GenBank/DDBJ databases">
        <authorList>
            <person name="Yamashiro T."/>
            <person name="Shiraishi A."/>
            <person name="Satake H."/>
            <person name="Nakayama K."/>
        </authorList>
    </citation>
    <scope>NUCLEOTIDE SEQUENCE</scope>
</reference>
<feature type="region of interest" description="Disordered" evidence="2">
    <location>
        <begin position="1462"/>
        <end position="1511"/>
    </location>
</feature>
<sequence>MMMCKQAEQGVPLQADWLEDTYEDIDEQELEAHYSYMAKIQEKDDSNVTPDSSNICNNDNQVDQNAVECVDERDALANLTLDTEENKTILKQLKKANASLTQELEKCKTNLDETNSALGEAISCRDSCLIALQNKQNEFEKYKAFNDRTIDYEILQTKLNETLGLLALKDIEIKEGLKTKAYEISVLNQKHDELVKKSLLTKSQLEGYLKENTKVISDLKVKEEKDIDKMIEMDKQLKFLNEIVYTRNQSIQTIHMLAPKCSTYNGRPTFANPRYLKKAQSDKPCLYEIPYDTSDPANRFAPDREETMTLDNESRSKLNKDYVKPYDYTRQNSLYEIFKAPSLEYLYQLERAKEVRKTMWRKPFVRTKPNIAKNVAFLPVSKSISKSRQVFNEMTFNINQFREIVDQTWFKHTSDYFWVPTAHDMELLIKTLLMPLSIKSQNDSFRFEHELKTEMHEDYEYVKSLEKEVDELESEKADFSNIYDLLLEECVSKDVTCSYLHSLSDLNAYTELQCLYLHKVKECECLALKLSKQTESVNNEVHNKLLKSYAKLEKHSISLELSLQHYKASKLPLSFWVEAVATACYTQTQIIFISTHGKDGISQYYDRRQLATDVHEMCMFRAHASTDLNVWELVGKPFRQDDYKAKMWYGRTRRNEEHTVIRNKADGNSCSLKVDKEIQLASFHQCKWNELDTVSLSQDCLTRYEAVSKNEVNDIRSFRGSVDPGSTRRDEDICSKNLALLANKALWIVQKDGIQLLYLQGDLRHVMMPGNREAKRVKDSGLGKADLRRRHGMKRLMNMRIEDTDEEIDEQELEAHYSYMAKIQEVSPAESSSTDTPLEQVQNHDENDVFANVRRHSEQPESINDTYVLEKDDSNVIPDSSNICTNDNQVDQNAAECVDERAALANLIANLTLDTEENKTILKQLKKANASLTQELKECKTNLDESSRALGEATSSRDSSLIALQTKQTELEKYTALNDLTSDYKILQTKLNETLGLLALKDIDIKEGLKTKTYEISVVNQKHDELVKKSLLTRSQFEGQLKEKTKVISDLKVKEGKDIDTMIEMDKQIKFLNEILYKRNQSIQTIHMLAPKCATYNGRSTFANPKYLKKAQSEKPRLYEIPYDTSDPANRFCPNGEETVTLEKESRSKLDKDKVKPYDYSYQNSLYETFKPPSKTYLDQLERAKEIRKTMWRKTFVRTKPNIAKNVGFLPMSKSISKSRLLYNEMTNNFNHFRTICQQTWSNHTSSAFPNPTAKTMEVLIKTLLMPLSNKTILDSHCFVHELKKEMNDDLEYVNSLEKELDELESEKADFSNIYDLLLEECVSKDVTCSYLHSLSDLNANTELQCLYLHKVKECECLAQKLSKQTESVNKEMKNNPVCKENASNVFRKEREQYHEIQDLKAQMQDKNMAINKKQAVRNTNVIAPGPSRNCPKHVSHQSPREKVGSNDMVYNYYLEKAKKSAQLQKDKEVNGKPSMIDPARLPNTANGCKPKPRNWQASMSSRVSNKDVHLGEHRKQKPFLKFNELQCPTCKKCLYSANHDECVLEYLSRSVINELTSGEIVSLNFIESIKEARSRVQDLTSGEIVSLNLLSQTRKLGHSTMELRSLISGFPQEVPVEKSSASKKPERQISTGHRTRNSRPQQRTVKFKAGSNSCSSSKQDIYITTRVEITIPPSHSNAEDNSMSMLVKDIRSQDGKDDKDNDKGSKSRSQSMKEQAYNKEQRERPRPHELNDKSNLTDLMKECHQ</sequence>
<feature type="region of interest" description="Disordered" evidence="2">
    <location>
        <begin position="1691"/>
        <end position="1746"/>
    </location>
</feature>
<dbReference type="EMBL" id="BQNB010014757">
    <property type="protein sequence ID" value="GJT32046.1"/>
    <property type="molecule type" value="Genomic_DNA"/>
</dbReference>
<evidence type="ECO:0000256" key="1">
    <source>
        <dbReference type="SAM" id="Coils"/>
    </source>
</evidence>
<protein>
    <submittedName>
        <fullName evidence="3">Uncharacterized protein</fullName>
    </submittedName>
</protein>
<keyword evidence="4" id="KW-1185">Reference proteome</keyword>
<proteinExistence type="predicted"/>
<feature type="region of interest" description="Disordered" evidence="2">
    <location>
        <begin position="1615"/>
        <end position="1657"/>
    </location>
</feature>
<feature type="coiled-coil region" evidence="1">
    <location>
        <begin position="922"/>
        <end position="949"/>
    </location>
</feature>
<accession>A0ABQ5CY83</accession>
<comment type="caution">
    <text evidence="3">The sequence shown here is derived from an EMBL/GenBank/DDBJ whole genome shotgun (WGS) entry which is preliminary data.</text>
</comment>
<feature type="compositionally biased region" description="Basic and acidic residues" evidence="2">
    <location>
        <begin position="1691"/>
        <end position="1706"/>
    </location>
</feature>
<evidence type="ECO:0000313" key="4">
    <source>
        <dbReference type="Proteomes" id="UP001151760"/>
    </source>
</evidence>
<dbReference type="Proteomes" id="UP001151760">
    <property type="component" value="Unassembled WGS sequence"/>
</dbReference>
<feature type="coiled-coil region" evidence="1">
    <location>
        <begin position="90"/>
        <end position="117"/>
    </location>
</feature>
<organism evidence="3 4">
    <name type="scientific">Tanacetum coccineum</name>
    <dbReference type="NCBI Taxonomy" id="301880"/>
    <lineage>
        <taxon>Eukaryota</taxon>
        <taxon>Viridiplantae</taxon>
        <taxon>Streptophyta</taxon>
        <taxon>Embryophyta</taxon>
        <taxon>Tracheophyta</taxon>
        <taxon>Spermatophyta</taxon>
        <taxon>Magnoliopsida</taxon>
        <taxon>eudicotyledons</taxon>
        <taxon>Gunneridae</taxon>
        <taxon>Pentapetalae</taxon>
        <taxon>asterids</taxon>
        <taxon>campanulids</taxon>
        <taxon>Asterales</taxon>
        <taxon>Asteraceae</taxon>
        <taxon>Asteroideae</taxon>
        <taxon>Anthemideae</taxon>
        <taxon>Anthemidinae</taxon>
        <taxon>Tanacetum</taxon>
    </lineage>
</organism>
<feature type="compositionally biased region" description="Basic and acidic residues" evidence="2">
    <location>
        <begin position="1717"/>
        <end position="1733"/>
    </location>
</feature>
<evidence type="ECO:0000313" key="3">
    <source>
        <dbReference type="EMBL" id="GJT32046.1"/>
    </source>
</evidence>
<evidence type="ECO:0000256" key="2">
    <source>
        <dbReference type="SAM" id="MobiDB-lite"/>
    </source>
</evidence>
<feature type="coiled-coil region" evidence="1">
    <location>
        <begin position="455"/>
        <end position="489"/>
    </location>
</feature>
<feature type="compositionally biased region" description="Polar residues" evidence="2">
    <location>
        <begin position="1629"/>
        <end position="1657"/>
    </location>
</feature>
<reference evidence="3" key="1">
    <citation type="journal article" date="2022" name="Int. J. Mol. Sci.">
        <title>Draft Genome of Tanacetum Coccineum: Genomic Comparison of Closely Related Tanacetum-Family Plants.</title>
        <authorList>
            <person name="Yamashiro T."/>
            <person name="Shiraishi A."/>
            <person name="Nakayama K."/>
            <person name="Satake H."/>
        </authorList>
    </citation>
    <scope>NUCLEOTIDE SEQUENCE</scope>
</reference>
<feature type="region of interest" description="Disordered" evidence="2">
    <location>
        <begin position="1422"/>
        <end position="1443"/>
    </location>
</feature>
<name>A0ABQ5CY83_9ASTR</name>
<feature type="coiled-coil region" evidence="1">
    <location>
        <begin position="1387"/>
        <end position="1417"/>
    </location>
</feature>